<keyword evidence="10" id="KW-1185">Reference proteome</keyword>
<evidence type="ECO:0000256" key="1">
    <source>
        <dbReference type="ARBA" id="ARBA00004141"/>
    </source>
</evidence>
<organism evidence="9 10">
    <name type="scientific">Podarcis lilfordi</name>
    <name type="common">Lilford's wall lizard</name>
    <dbReference type="NCBI Taxonomy" id="74358"/>
    <lineage>
        <taxon>Eukaryota</taxon>
        <taxon>Metazoa</taxon>
        <taxon>Chordata</taxon>
        <taxon>Craniata</taxon>
        <taxon>Vertebrata</taxon>
        <taxon>Euteleostomi</taxon>
        <taxon>Lepidosauria</taxon>
        <taxon>Squamata</taxon>
        <taxon>Bifurcata</taxon>
        <taxon>Unidentata</taxon>
        <taxon>Episquamata</taxon>
        <taxon>Laterata</taxon>
        <taxon>Lacertibaenia</taxon>
        <taxon>Lacertidae</taxon>
        <taxon>Podarcis</taxon>
    </lineage>
</organism>
<feature type="transmembrane region" description="Helical" evidence="8">
    <location>
        <begin position="329"/>
        <end position="346"/>
    </location>
</feature>
<keyword evidence="4 8" id="KW-0812">Transmembrane</keyword>
<evidence type="ECO:0000256" key="8">
    <source>
        <dbReference type="SAM" id="Phobius"/>
    </source>
</evidence>
<dbReference type="InterPro" id="IPR036259">
    <property type="entry name" value="MFS_trans_sf"/>
</dbReference>
<evidence type="ECO:0000256" key="7">
    <source>
        <dbReference type="ARBA" id="ARBA00069953"/>
    </source>
</evidence>
<keyword evidence="3" id="KW-0813">Transport</keyword>
<reference evidence="9" key="1">
    <citation type="submission" date="2022-12" db="EMBL/GenBank/DDBJ databases">
        <authorList>
            <person name="Alioto T."/>
            <person name="Alioto T."/>
            <person name="Gomez Garrido J."/>
        </authorList>
    </citation>
    <scope>NUCLEOTIDE SEQUENCE</scope>
</reference>
<evidence type="ECO:0000256" key="3">
    <source>
        <dbReference type="ARBA" id="ARBA00022448"/>
    </source>
</evidence>
<feature type="transmembrane region" description="Helical" evidence="8">
    <location>
        <begin position="75"/>
        <end position="94"/>
    </location>
</feature>
<keyword evidence="5 8" id="KW-1133">Transmembrane helix</keyword>
<dbReference type="FunFam" id="1.20.1250.20:FF:000176">
    <property type="entry name" value="Major facilitator superfamily domain containing 3"/>
    <property type="match status" value="1"/>
</dbReference>
<feature type="transmembrane region" description="Helical" evidence="8">
    <location>
        <begin position="220"/>
        <end position="245"/>
    </location>
</feature>
<name>A0AA35KJT4_9SAUR</name>
<evidence type="ECO:0000256" key="6">
    <source>
        <dbReference type="ARBA" id="ARBA00023136"/>
    </source>
</evidence>
<feature type="transmembrane region" description="Helical" evidence="8">
    <location>
        <begin position="100"/>
        <end position="120"/>
    </location>
</feature>
<feature type="transmembrane region" description="Helical" evidence="8">
    <location>
        <begin position="167"/>
        <end position="187"/>
    </location>
</feature>
<dbReference type="InterPro" id="IPR004752">
    <property type="entry name" value="AmpG_permease/AT-1"/>
</dbReference>
<dbReference type="PANTHER" id="PTHR12778">
    <property type="entry name" value="SOLUTE CARRIER FAMILY 33 ACETYL-COA TRANSPORTER -RELATED"/>
    <property type="match status" value="1"/>
</dbReference>
<evidence type="ECO:0000256" key="4">
    <source>
        <dbReference type="ARBA" id="ARBA00022692"/>
    </source>
</evidence>
<comment type="similarity">
    <text evidence="2">Belongs to the major facilitator superfamily.</text>
</comment>
<evidence type="ECO:0000256" key="5">
    <source>
        <dbReference type="ARBA" id="ARBA00022989"/>
    </source>
</evidence>
<feature type="transmembrane region" description="Helical" evidence="8">
    <location>
        <begin position="358"/>
        <end position="379"/>
    </location>
</feature>
<comment type="subcellular location">
    <subcellularLocation>
        <location evidence="1">Membrane</location>
        <topology evidence="1">Multi-pass membrane protein</topology>
    </subcellularLocation>
</comment>
<evidence type="ECO:0000313" key="10">
    <source>
        <dbReference type="Proteomes" id="UP001178461"/>
    </source>
</evidence>
<gene>
    <name evidence="9" type="ORF">PODLI_1B035191</name>
</gene>
<dbReference type="CDD" id="cd17485">
    <property type="entry name" value="MFS_MFSD3"/>
    <property type="match status" value="1"/>
</dbReference>
<dbReference type="PANTHER" id="PTHR12778:SF10">
    <property type="entry name" value="MAJOR FACILITATOR SUPERFAMILY DOMAIN-CONTAINING PROTEIN 3"/>
    <property type="match status" value="1"/>
</dbReference>
<dbReference type="Pfam" id="PF07690">
    <property type="entry name" value="MFS_1"/>
    <property type="match status" value="1"/>
</dbReference>
<dbReference type="SUPFAM" id="SSF103473">
    <property type="entry name" value="MFS general substrate transporter"/>
    <property type="match status" value="1"/>
</dbReference>
<dbReference type="EMBL" id="OX395132">
    <property type="protein sequence ID" value="CAI5778834.1"/>
    <property type="molecule type" value="Genomic_DNA"/>
</dbReference>
<keyword evidence="6 8" id="KW-0472">Membrane</keyword>
<dbReference type="InterPro" id="IPR011701">
    <property type="entry name" value="MFS"/>
</dbReference>
<feature type="transmembrane region" description="Helical" evidence="8">
    <location>
        <begin position="257"/>
        <end position="278"/>
    </location>
</feature>
<evidence type="ECO:0000256" key="2">
    <source>
        <dbReference type="ARBA" id="ARBA00008335"/>
    </source>
</evidence>
<dbReference type="GO" id="GO:0022857">
    <property type="term" value="F:transmembrane transporter activity"/>
    <property type="evidence" value="ECO:0007669"/>
    <property type="project" value="InterPro"/>
</dbReference>
<feature type="transmembrane region" description="Helical" evidence="8">
    <location>
        <begin position="141"/>
        <end position="161"/>
    </location>
</feature>
<dbReference type="GO" id="GO:0016020">
    <property type="term" value="C:membrane"/>
    <property type="evidence" value="ECO:0007669"/>
    <property type="project" value="UniProtKB-SubCell"/>
</dbReference>
<feature type="transmembrane region" description="Helical" evidence="8">
    <location>
        <begin position="290"/>
        <end position="309"/>
    </location>
</feature>
<protein>
    <recommendedName>
        <fullName evidence="7">Major facilitator superfamily domain-containing protein 3</fullName>
    </recommendedName>
</protein>
<accession>A0AA35KJT4</accession>
<feature type="transmembrane region" description="Helical" evidence="8">
    <location>
        <begin position="385"/>
        <end position="404"/>
    </location>
</feature>
<dbReference type="Proteomes" id="UP001178461">
    <property type="component" value="Chromosome 7"/>
</dbReference>
<dbReference type="AlphaFoldDB" id="A0AA35KJT4"/>
<sequence>MVWAWFRFSEGGGGGVSALAVGRGNGGSGAAGLLCGWQFLKDERQISLSKVLYVPWILKMLWAPLVDHYLTKRTWLLLTLYGFVLACLACSLMAPEANFFPVAIVLLLMNFCASIQDIAVDAIAIQLLTQREIGYGNTIQVVSYKLGSVLAGGGLVTFLHHLGWQTLFVGLALLYVVAIGVTWNANLKLKVRFNPQYSWVRFRTLNPCLMLQELLKVPDTLWTVGLVLLYKLGEQGAISMFPLFLLDHSFSPQELGFWNGIVAMIFSITGSYLGGYLMSKQGNPFSMLKTLMIFRLFSLVFQTLLLIAYEDKKPVFEVAAVLSISLQHFIAGLVTTLTFSIMMQCAQKAQENIQATHYSLLATLEVLGKLVFSSLAGILVDWLGFVGAFSVFLALSGTSVAYILSSRR</sequence>
<proteinExistence type="inferred from homology"/>
<evidence type="ECO:0000313" key="9">
    <source>
        <dbReference type="EMBL" id="CAI5778834.1"/>
    </source>
</evidence>
<dbReference type="Gene3D" id="1.20.1250.20">
    <property type="entry name" value="MFS general substrate transporter like domains"/>
    <property type="match status" value="1"/>
</dbReference>